<dbReference type="InterPro" id="IPR007144">
    <property type="entry name" value="SSU_processome_Utp11"/>
</dbReference>
<comment type="similarity">
    <text evidence="2">Belongs to the UTP11 family.</text>
</comment>
<keyword evidence="7" id="KW-1185">Reference proteome</keyword>
<reference evidence="6" key="1">
    <citation type="submission" date="2023-06" db="EMBL/GenBank/DDBJ databases">
        <title>Reference genome for the Northern bat (Eptesicus nilssonii), a most northern bat species.</title>
        <authorList>
            <person name="Laine V.N."/>
            <person name="Pulliainen A.T."/>
            <person name="Lilley T.M."/>
        </authorList>
    </citation>
    <scope>NUCLEOTIDE SEQUENCE</scope>
    <source>
        <strain evidence="6">BLF_Eptnil</strain>
        <tissue evidence="6">Kidney</tissue>
    </source>
</reference>
<dbReference type="GO" id="GO:0006364">
    <property type="term" value="P:rRNA processing"/>
    <property type="evidence" value="ECO:0007669"/>
    <property type="project" value="UniProtKB-KW"/>
</dbReference>
<dbReference type="SUPFAM" id="SSF52833">
    <property type="entry name" value="Thioredoxin-like"/>
    <property type="match status" value="1"/>
</dbReference>
<dbReference type="Gene3D" id="3.40.30.10">
    <property type="entry name" value="Glutaredoxin"/>
    <property type="match status" value="1"/>
</dbReference>
<name>A0AA40HZF5_CNENI</name>
<proteinExistence type="inferred from homology"/>
<organism evidence="6 7">
    <name type="scientific">Cnephaeus nilssonii</name>
    <name type="common">Northern bat</name>
    <name type="synonym">Eptesicus nilssonii</name>
    <dbReference type="NCBI Taxonomy" id="3371016"/>
    <lineage>
        <taxon>Eukaryota</taxon>
        <taxon>Metazoa</taxon>
        <taxon>Chordata</taxon>
        <taxon>Craniata</taxon>
        <taxon>Vertebrata</taxon>
        <taxon>Euteleostomi</taxon>
        <taxon>Mammalia</taxon>
        <taxon>Eutheria</taxon>
        <taxon>Laurasiatheria</taxon>
        <taxon>Chiroptera</taxon>
        <taxon>Yangochiroptera</taxon>
        <taxon>Vespertilionidae</taxon>
        <taxon>Cnephaeus</taxon>
    </lineage>
</organism>
<comment type="subcellular location">
    <subcellularLocation>
        <location evidence="1">Nucleus</location>
        <location evidence="1">Nucleolus</location>
    </subcellularLocation>
</comment>
<evidence type="ECO:0000256" key="3">
    <source>
        <dbReference type="ARBA" id="ARBA00020121"/>
    </source>
</evidence>
<evidence type="ECO:0000313" key="6">
    <source>
        <dbReference type="EMBL" id="KAK1340178.1"/>
    </source>
</evidence>
<dbReference type="PANTHER" id="PTHR12838:SF0">
    <property type="entry name" value="U3 SMALL NUCLEOLAR RNA-ASSOCIATED PROTEIN 11-RELATED"/>
    <property type="match status" value="1"/>
</dbReference>
<evidence type="ECO:0000256" key="5">
    <source>
        <dbReference type="ARBA" id="ARBA00023242"/>
    </source>
</evidence>
<dbReference type="Pfam" id="PF03998">
    <property type="entry name" value="Utp11"/>
    <property type="match status" value="1"/>
</dbReference>
<dbReference type="EMBL" id="JAULJE010000008">
    <property type="protein sequence ID" value="KAK1340178.1"/>
    <property type="molecule type" value="Genomic_DNA"/>
</dbReference>
<keyword evidence="4" id="KW-0698">rRNA processing</keyword>
<accession>A0AA40HZF5</accession>
<sequence>MRKLQAQLSRGQCQTRVPRCQRGAEREGEVHVDMLWRIRTASCQVTRLDYISQKQPVVDAFARGLDPETEVVRRRRCLLSFPRREQICRRLFGKQLSPDSGNTESEASAPCSAIPTLVRSSAGDGRAGGCGPALRARVLCAPLAGGEPVSLGSLRGKVLLTENVASLPGGGFEPNFTLFEKCEVNGAQAHPLFACLREALPAPSDDATALMIDPKFITWSPVCPSDPGFRKHLGLLEKKKDYKLRANDYRKKQEYLRALRKKALEKNPDEFYYKMTRVKLQDGVHVIPETKEEVTPEQLKLMRTQDVKYIEMKRVAEAKKIERLKSELHLLDFQGKQQNKHVFFFDTKKEVERFDIATHLRTAPELVDRVFNRPTIETLQKEKVKGVTHQTRLKRIAKERQKQYNCLTQRIERERKLFIIAQKIQTRKDLLDKTQKVKVKKETVNSPAIYKFQSRRKR</sequence>
<gene>
    <name evidence="6" type="ORF">QTO34_018743</name>
</gene>
<dbReference type="GO" id="GO:0032040">
    <property type="term" value="C:small-subunit processome"/>
    <property type="evidence" value="ECO:0007669"/>
    <property type="project" value="InterPro"/>
</dbReference>
<dbReference type="Proteomes" id="UP001177744">
    <property type="component" value="Unassembled WGS sequence"/>
</dbReference>
<protein>
    <recommendedName>
        <fullName evidence="3">Probable U3 small nucleolar RNA-associated protein 11</fullName>
    </recommendedName>
</protein>
<dbReference type="AlphaFoldDB" id="A0AA40HZF5"/>
<evidence type="ECO:0000256" key="2">
    <source>
        <dbReference type="ARBA" id="ARBA00008105"/>
    </source>
</evidence>
<dbReference type="PANTHER" id="PTHR12838">
    <property type="entry name" value="U3 SMALL NUCLEOLAR RNA-ASSOCIATED PROTEIN 11"/>
    <property type="match status" value="1"/>
</dbReference>
<evidence type="ECO:0000256" key="4">
    <source>
        <dbReference type="ARBA" id="ARBA00022552"/>
    </source>
</evidence>
<evidence type="ECO:0000313" key="7">
    <source>
        <dbReference type="Proteomes" id="UP001177744"/>
    </source>
</evidence>
<comment type="caution">
    <text evidence="6">The sequence shown here is derived from an EMBL/GenBank/DDBJ whole genome shotgun (WGS) entry which is preliminary data.</text>
</comment>
<dbReference type="InterPro" id="IPR036249">
    <property type="entry name" value="Thioredoxin-like_sf"/>
</dbReference>
<keyword evidence="5" id="KW-0539">Nucleus</keyword>
<evidence type="ECO:0000256" key="1">
    <source>
        <dbReference type="ARBA" id="ARBA00004604"/>
    </source>
</evidence>